<accession>A0ABN8CQX9</accession>
<feature type="region of interest" description="Disordered" evidence="1">
    <location>
        <begin position="61"/>
        <end position="80"/>
    </location>
</feature>
<name>A0ABN8CQX9_9STRA</name>
<gene>
    <name evidence="2" type="ORF">PBS001_LOCUS1737</name>
</gene>
<feature type="compositionally biased region" description="Polar residues" evidence="1">
    <location>
        <begin position="31"/>
        <end position="45"/>
    </location>
</feature>
<organism evidence="2 3">
    <name type="scientific">Peronospora belbahrii</name>
    <dbReference type="NCBI Taxonomy" id="622444"/>
    <lineage>
        <taxon>Eukaryota</taxon>
        <taxon>Sar</taxon>
        <taxon>Stramenopiles</taxon>
        <taxon>Oomycota</taxon>
        <taxon>Peronosporomycetes</taxon>
        <taxon>Peronosporales</taxon>
        <taxon>Peronosporaceae</taxon>
        <taxon>Peronospora</taxon>
    </lineage>
</organism>
<comment type="caution">
    <text evidence="2">The sequence shown here is derived from an EMBL/GenBank/DDBJ whole genome shotgun (WGS) entry which is preliminary data.</text>
</comment>
<feature type="compositionally biased region" description="Polar residues" evidence="1">
    <location>
        <begin position="61"/>
        <end position="78"/>
    </location>
</feature>
<keyword evidence="3" id="KW-1185">Reference proteome</keyword>
<evidence type="ECO:0000313" key="3">
    <source>
        <dbReference type="Proteomes" id="UP001158986"/>
    </source>
</evidence>
<proteinExistence type="predicted"/>
<dbReference type="EMBL" id="CAKLCB010000096">
    <property type="protein sequence ID" value="CAH0515009.1"/>
    <property type="molecule type" value="Genomic_DNA"/>
</dbReference>
<evidence type="ECO:0000313" key="2">
    <source>
        <dbReference type="EMBL" id="CAH0515009.1"/>
    </source>
</evidence>
<feature type="region of interest" description="Disordered" evidence="1">
    <location>
        <begin position="1"/>
        <end position="45"/>
    </location>
</feature>
<dbReference type="Proteomes" id="UP001158986">
    <property type="component" value="Unassembled WGS sequence"/>
</dbReference>
<sequence>MCSALSSDNKNRRLELQTFERGEKSKKLSTRDTQPVSKSAQQTDCSRLKVKQNTNLGSNSFNSASKHFSHSRNIQKTSPPDIRLSCHTQAPGLNFTINLPYANAADLEAYDSCSSSRIRWTRPITGITLSPAGPDACLFLCCFALPVAATMASYVSILHSKHKQAAPSLRPSAQLVDIIKATHIFGQVRAVQ</sequence>
<feature type="compositionally biased region" description="Basic and acidic residues" evidence="1">
    <location>
        <begin position="9"/>
        <end position="30"/>
    </location>
</feature>
<evidence type="ECO:0000256" key="1">
    <source>
        <dbReference type="SAM" id="MobiDB-lite"/>
    </source>
</evidence>
<reference evidence="2 3" key="1">
    <citation type="submission" date="2021-11" db="EMBL/GenBank/DDBJ databases">
        <authorList>
            <person name="Islam A."/>
            <person name="Islam S."/>
            <person name="Flora M.S."/>
            <person name="Rahman M."/>
            <person name="Ziaur R.M."/>
            <person name="Epstein J.H."/>
            <person name="Hassan M."/>
            <person name="Klassen M."/>
            <person name="Woodard K."/>
            <person name="Webb A."/>
            <person name="Webby R.J."/>
            <person name="El Zowalaty M.E."/>
        </authorList>
    </citation>
    <scope>NUCLEOTIDE SEQUENCE [LARGE SCALE GENOMIC DNA]</scope>
    <source>
        <strain evidence="2">Pbs1</strain>
    </source>
</reference>
<protein>
    <submittedName>
        <fullName evidence="2">Uncharacterized protein</fullName>
    </submittedName>
</protein>